<keyword evidence="3" id="KW-1185">Reference proteome</keyword>
<organism evidence="2 3">
    <name type="scientific">Obba rivulosa</name>
    <dbReference type="NCBI Taxonomy" id="1052685"/>
    <lineage>
        <taxon>Eukaryota</taxon>
        <taxon>Fungi</taxon>
        <taxon>Dikarya</taxon>
        <taxon>Basidiomycota</taxon>
        <taxon>Agaricomycotina</taxon>
        <taxon>Agaricomycetes</taxon>
        <taxon>Polyporales</taxon>
        <taxon>Gelatoporiaceae</taxon>
        <taxon>Obba</taxon>
    </lineage>
</organism>
<proteinExistence type="predicted"/>
<dbReference type="EMBL" id="KV722670">
    <property type="protein sequence ID" value="OCH84454.1"/>
    <property type="molecule type" value="Genomic_DNA"/>
</dbReference>
<gene>
    <name evidence="2" type="ORF">OBBRIDRAFT_839683</name>
</gene>
<feature type="region of interest" description="Disordered" evidence="1">
    <location>
        <begin position="66"/>
        <end position="101"/>
    </location>
</feature>
<evidence type="ECO:0000313" key="3">
    <source>
        <dbReference type="Proteomes" id="UP000250043"/>
    </source>
</evidence>
<name>A0A8E2AJC7_9APHY</name>
<protein>
    <submittedName>
        <fullName evidence="2">Uncharacterized protein</fullName>
    </submittedName>
</protein>
<sequence>MKGTHAPRRLRSARPRVLAASLLFLAYGLVLLLRPSRPASLLFAACPAALSRLWLWCPPTRSRGPIPDHKRTGAEHVPSGARPFVLTRSPSSGSQVVMHVL</sequence>
<dbReference type="AlphaFoldDB" id="A0A8E2AJC7"/>
<accession>A0A8E2AJC7</accession>
<evidence type="ECO:0000256" key="1">
    <source>
        <dbReference type="SAM" id="MobiDB-lite"/>
    </source>
</evidence>
<reference evidence="2 3" key="1">
    <citation type="submission" date="2016-07" db="EMBL/GenBank/DDBJ databases">
        <title>Draft genome of the white-rot fungus Obba rivulosa 3A-2.</title>
        <authorList>
            <consortium name="DOE Joint Genome Institute"/>
            <person name="Miettinen O."/>
            <person name="Riley R."/>
            <person name="Acob R."/>
            <person name="Barry K."/>
            <person name="Cullen D."/>
            <person name="De Vries R."/>
            <person name="Hainaut M."/>
            <person name="Hatakka A."/>
            <person name="Henrissat B."/>
            <person name="Hilden K."/>
            <person name="Kuo R."/>
            <person name="Labutti K."/>
            <person name="Lipzen A."/>
            <person name="Makela M.R."/>
            <person name="Sandor L."/>
            <person name="Spatafora J.W."/>
            <person name="Grigoriev I.V."/>
            <person name="Hibbett D.S."/>
        </authorList>
    </citation>
    <scope>NUCLEOTIDE SEQUENCE [LARGE SCALE GENOMIC DNA]</scope>
    <source>
        <strain evidence="2 3">3A-2</strain>
    </source>
</reference>
<evidence type="ECO:0000313" key="2">
    <source>
        <dbReference type="EMBL" id="OCH84454.1"/>
    </source>
</evidence>
<dbReference type="Proteomes" id="UP000250043">
    <property type="component" value="Unassembled WGS sequence"/>
</dbReference>